<keyword evidence="1" id="KW-0472">Membrane</keyword>
<evidence type="ECO:0000256" key="1">
    <source>
        <dbReference type="SAM" id="Phobius"/>
    </source>
</evidence>
<dbReference type="EMBL" id="CP002059">
    <property type="protein sequence ID" value="ADI63492.1"/>
    <property type="molecule type" value="Genomic_DNA"/>
</dbReference>
<dbReference type="RefSeq" id="WP_013190510.1">
    <property type="nucleotide sequence ID" value="NC_014248.1"/>
</dbReference>
<gene>
    <name evidence="2" type="ordered locus">Aazo_1170</name>
</gene>
<evidence type="ECO:0000313" key="2">
    <source>
        <dbReference type="EMBL" id="ADI63492.1"/>
    </source>
</evidence>
<dbReference type="AlphaFoldDB" id="D7E369"/>
<evidence type="ECO:0000313" key="3">
    <source>
        <dbReference type="Proteomes" id="UP000001511"/>
    </source>
</evidence>
<dbReference type="HOGENOM" id="CLU_2434415_0_0_3"/>
<dbReference type="OrthoDB" id="532853at2"/>
<accession>D7E369</accession>
<name>D7E369_NOSA0</name>
<organism evidence="2 3">
    <name type="scientific">Nostoc azollae (strain 0708)</name>
    <name type="common">Anabaena azollae (strain 0708)</name>
    <dbReference type="NCBI Taxonomy" id="551115"/>
    <lineage>
        <taxon>Bacteria</taxon>
        <taxon>Bacillati</taxon>
        <taxon>Cyanobacteriota</taxon>
        <taxon>Cyanophyceae</taxon>
        <taxon>Nostocales</taxon>
        <taxon>Nostocaceae</taxon>
        <taxon>Trichormus</taxon>
    </lineage>
</organism>
<dbReference type="STRING" id="551115.Aazo_1170"/>
<reference evidence="2 3" key="1">
    <citation type="journal article" date="2010" name="PLoS ONE">
        <title>Genome erosion in a nitrogen-fixing vertically transmitted endosymbiotic multicellular cyanobacterium.</title>
        <authorList>
            <person name="Ran L."/>
            <person name="Larsson J."/>
            <person name="Vigil-Stenman T."/>
            <person name="Nylander J.A."/>
            <person name="Ininbergs K."/>
            <person name="Zheng W.W."/>
            <person name="Lapidus A."/>
            <person name="Lowry S."/>
            <person name="Haselkorn R."/>
            <person name="Bergman B."/>
        </authorList>
    </citation>
    <scope>NUCLEOTIDE SEQUENCE [LARGE SCALE GENOMIC DNA]</scope>
    <source>
        <strain evidence="2 3">0708</strain>
    </source>
</reference>
<keyword evidence="3" id="KW-1185">Reference proteome</keyword>
<protein>
    <submittedName>
        <fullName evidence="2">Uncharacterized protein</fullName>
    </submittedName>
</protein>
<keyword evidence="1" id="KW-0812">Transmembrane</keyword>
<sequence length="80" mass="9203">MEHLNDTVFSLLGNLHFHLSFPISDHTHFFLVGDYRDIKDPDILGQMQRSWNNFVKSGQIWATFIGMIIGYLLKGLSSYG</sequence>
<proteinExistence type="predicted"/>
<keyword evidence="1" id="KW-1133">Transmembrane helix</keyword>
<dbReference type="Proteomes" id="UP000001511">
    <property type="component" value="Chromosome"/>
</dbReference>
<feature type="transmembrane region" description="Helical" evidence="1">
    <location>
        <begin position="54"/>
        <end position="73"/>
    </location>
</feature>
<dbReference type="KEGG" id="naz:Aazo_1170"/>
<dbReference type="eggNOG" id="ENOG5033ETN">
    <property type="taxonomic scope" value="Bacteria"/>
</dbReference>